<feature type="compositionally biased region" description="Basic and acidic residues" evidence="2">
    <location>
        <begin position="684"/>
        <end position="693"/>
    </location>
</feature>
<evidence type="ECO:0000313" key="4">
    <source>
        <dbReference type="Proteomes" id="UP000237481"/>
    </source>
</evidence>
<feature type="region of interest" description="Disordered" evidence="2">
    <location>
        <begin position="371"/>
        <end position="608"/>
    </location>
</feature>
<gene>
    <name evidence="3" type="ORF">TPAR_05632</name>
</gene>
<dbReference type="EMBL" id="PKSG01000565">
    <property type="protein sequence ID" value="POR34178.1"/>
    <property type="molecule type" value="Genomic_DNA"/>
</dbReference>
<keyword evidence="1" id="KW-0175">Coiled coil</keyword>
<feature type="region of interest" description="Disordered" evidence="2">
    <location>
        <begin position="1"/>
        <end position="28"/>
    </location>
</feature>
<feature type="compositionally biased region" description="Basic and acidic residues" evidence="2">
    <location>
        <begin position="567"/>
        <end position="583"/>
    </location>
</feature>
<feature type="compositionally biased region" description="Polar residues" evidence="2">
    <location>
        <begin position="221"/>
        <end position="230"/>
    </location>
</feature>
<feature type="compositionally biased region" description="Basic and acidic residues" evidence="2">
    <location>
        <begin position="452"/>
        <end position="485"/>
    </location>
</feature>
<reference evidence="3 4" key="1">
    <citation type="submission" date="2018-01" db="EMBL/GenBank/DDBJ databases">
        <title>Harnessing the power of phylogenomics to disentangle the directionality and signatures of interkingdom host jumping in the parasitic fungal genus Tolypocladium.</title>
        <authorList>
            <person name="Quandt C.A."/>
            <person name="Patterson W."/>
            <person name="Spatafora J.W."/>
        </authorList>
    </citation>
    <scope>NUCLEOTIDE SEQUENCE [LARGE SCALE GENOMIC DNA]</scope>
    <source>
        <strain evidence="3 4">NRBC 100945</strain>
    </source>
</reference>
<keyword evidence="4" id="KW-1185">Reference proteome</keyword>
<feature type="compositionally biased region" description="Basic residues" evidence="2">
    <location>
        <begin position="126"/>
        <end position="135"/>
    </location>
</feature>
<dbReference type="AlphaFoldDB" id="A0A2S4KVF3"/>
<comment type="caution">
    <text evidence="3">The sequence shown here is derived from an EMBL/GenBank/DDBJ whole genome shotgun (WGS) entry which is preliminary data.</text>
</comment>
<sequence>MAQSAAAGPCFTASSGHDVPPPSSLSPHPFVLHRRSHTGWGASPTSDTLARTRSASNLLDTGSGFYAGDLQVTLQIGENIRSLRARDDVAALVDFLRNHPPPPDNFMSTPYGADGDEERGRWSKIKNMGKRRSKSAPRAPRNIRLPDSAVSGMTIGGHRHIAISIPLEASPFGGDMRSQYPVYPQQDLSMGTPSKEPVRTFTNDKGVVTVLRPVTEVSEASGPSPSQPRSPYSGGQRPPSHRGRTSHAPGHWPTGSLGGKPHDYIGILPTRFDTPLLDDSSAPWNRVPSRGEASGRGGQSPQTFQRSAYPARGSSIVTGRNMHHPASIDGLISQQERWRNATCGPRDGTASGLDEDGAVPRTTATTECAAKQAKPNKPAPIFTSGRPAAVKRQDGRGPRLTVISDNPIVSRRDDSPPPTPGSMRSRRDVVRDKKRRDMEAVRNAMHQQTHGRQGDAGETEKPKPAGEFKDDTPGRAERNDNDESVQHLTMSNVMVVADVEPCPSLEERTSPPRQEMAPASGPPSDARPDSPRPLLPAKDSNVPTPPVSPNGSPPQTRSAMDRTSLTRRREWKAIREQEHKGRDPLALSRGKAQRLASGRVSYDGSNGSQTDKEIMRLYEAYREHRLKDMERRLRRLERNGDIWLQALIPVLDNMNRTMAAAKEEPMDAARDSASDDEAASVVERVGRDAERRTVARRASLPQGRVPEMPANHQQDDEDSRSDMSGLGTIEPLMRELAGGARRRRSMKTARTLAICDEGAYHAI</sequence>
<accession>A0A2S4KVF3</accession>
<feature type="compositionally biased region" description="Basic and acidic residues" evidence="2">
    <location>
        <begin position="425"/>
        <end position="440"/>
    </location>
</feature>
<evidence type="ECO:0000256" key="1">
    <source>
        <dbReference type="SAM" id="Coils"/>
    </source>
</evidence>
<feature type="region of interest" description="Disordered" evidence="2">
    <location>
        <begin position="276"/>
        <end position="309"/>
    </location>
</feature>
<evidence type="ECO:0000313" key="3">
    <source>
        <dbReference type="EMBL" id="POR34178.1"/>
    </source>
</evidence>
<feature type="compositionally biased region" description="Pro residues" evidence="2">
    <location>
        <begin position="543"/>
        <end position="552"/>
    </location>
</feature>
<feature type="region of interest" description="Disordered" evidence="2">
    <location>
        <begin position="126"/>
        <end position="151"/>
    </location>
</feature>
<proteinExistence type="predicted"/>
<dbReference type="Proteomes" id="UP000237481">
    <property type="component" value="Unassembled WGS sequence"/>
</dbReference>
<feature type="compositionally biased region" description="Low complexity" evidence="2">
    <location>
        <begin position="371"/>
        <end position="380"/>
    </location>
</feature>
<name>A0A2S4KVF3_9HYPO</name>
<feature type="compositionally biased region" description="Basic and acidic residues" evidence="2">
    <location>
        <begin position="662"/>
        <end position="673"/>
    </location>
</feature>
<feature type="coiled-coil region" evidence="1">
    <location>
        <begin position="619"/>
        <end position="646"/>
    </location>
</feature>
<feature type="region of interest" description="Disordered" evidence="2">
    <location>
        <begin position="662"/>
        <end position="726"/>
    </location>
</feature>
<feature type="region of interest" description="Disordered" evidence="2">
    <location>
        <begin position="176"/>
        <end position="259"/>
    </location>
</feature>
<dbReference type="OrthoDB" id="5417386at2759"/>
<protein>
    <submittedName>
        <fullName evidence="3">Uncharacterized protein</fullName>
    </submittedName>
</protein>
<organism evidence="3 4">
    <name type="scientific">Tolypocladium paradoxum</name>
    <dbReference type="NCBI Taxonomy" id="94208"/>
    <lineage>
        <taxon>Eukaryota</taxon>
        <taxon>Fungi</taxon>
        <taxon>Dikarya</taxon>
        <taxon>Ascomycota</taxon>
        <taxon>Pezizomycotina</taxon>
        <taxon>Sordariomycetes</taxon>
        <taxon>Hypocreomycetidae</taxon>
        <taxon>Hypocreales</taxon>
        <taxon>Ophiocordycipitaceae</taxon>
        <taxon>Tolypocladium</taxon>
    </lineage>
</organism>
<evidence type="ECO:0000256" key="2">
    <source>
        <dbReference type="SAM" id="MobiDB-lite"/>
    </source>
</evidence>